<reference evidence="2" key="1">
    <citation type="submission" date="2016-10" db="EMBL/GenBank/DDBJ databases">
        <authorList>
            <person name="Varghese N."/>
            <person name="Submissions S."/>
        </authorList>
    </citation>
    <scope>NUCLEOTIDE SEQUENCE [LARGE SCALE GENOMIC DNA]</scope>
    <source>
        <strain evidence="2">Nm44</strain>
    </source>
</reference>
<proteinExistence type="predicted"/>
<gene>
    <name evidence="1" type="ORF">SAMN05421863_100518</name>
</gene>
<protein>
    <submittedName>
        <fullName evidence="1">Uncharacterized protein</fullName>
    </submittedName>
</protein>
<dbReference type="AlphaFoldDB" id="A0A1I4KUT0"/>
<dbReference type="EMBL" id="FOUB01000005">
    <property type="protein sequence ID" value="SFL82361.1"/>
    <property type="molecule type" value="Genomic_DNA"/>
</dbReference>
<evidence type="ECO:0000313" key="1">
    <source>
        <dbReference type="EMBL" id="SFL82361.1"/>
    </source>
</evidence>
<accession>A0A1I4KUT0</accession>
<name>A0A1I4KUT0_9PROT</name>
<sequence length="119" mass="13310">MLIDGFMAGTLLTFPFQPATDLLGTLLLLKQHVDMTRQLHCHFNGFGFVCMALFGLPVRLHMAVTALPCVPCKFSANGGLRTVHIPRYPILQIPLFQAHFDIIPLRKGKLCISHKVSRQ</sequence>
<dbReference type="Proteomes" id="UP000183287">
    <property type="component" value="Unassembled WGS sequence"/>
</dbReference>
<keyword evidence="2" id="KW-1185">Reference proteome</keyword>
<organism evidence="1 2">
    <name type="scientific">Nitrosomonas communis</name>
    <dbReference type="NCBI Taxonomy" id="44574"/>
    <lineage>
        <taxon>Bacteria</taxon>
        <taxon>Pseudomonadati</taxon>
        <taxon>Pseudomonadota</taxon>
        <taxon>Betaproteobacteria</taxon>
        <taxon>Nitrosomonadales</taxon>
        <taxon>Nitrosomonadaceae</taxon>
        <taxon>Nitrosomonas</taxon>
    </lineage>
</organism>
<evidence type="ECO:0000313" key="2">
    <source>
        <dbReference type="Proteomes" id="UP000183287"/>
    </source>
</evidence>